<evidence type="ECO:0000256" key="1">
    <source>
        <dbReference type="SAM" id="Phobius"/>
    </source>
</evidence>
<sequence length="639" mass="67464">MQSSLSRSQVFLMLCAGAVLVILNLDTGTSNSIDLAHHYALAFRIAQDWHLAPGDITLGEMNFYPRLSHVGAAAVGMVLNSTFMGIQVTALAAVALVWGALIYILHTLPARLALAATALLAGLLWANQALLGLDVHGSEIVGNFFYSQLVGQGLTLLAMAVAIHLEAARGRVHAAVFLVAAIYAIAGVHLLPALELLGMLCVVQLLQVLAADRPWRARGPAIGAALLCMAAGLAAVLLNPAFAAMRKISEINGNLTLVLVSGKTGLVVLSLAAIAAAAVLLRLWYRERDTVRALKFLGAYGATIALLCLLQLALLRFGFGSDYAVKKYAFGLTSFLFVAAAVLGARLAFGPRGGARAPGPYAGIAATVVPVAALAIAFACCARWAKLTDTSDIVALERQLAIVQAGPLAPAAGGKANVVVDLRDQPWTINYLFSIALARTPRDLAMQRVLGTNDLGPLDQYDTILSSRGASRYEFAGCARPGSGRILLIDAACTAKVIAASSACKRVVDFSERGDIVPSMLRGFSWPHPQGRWTDGPRATFSCVAGERHTRARIVLAPYLERTHQRQRVAITVNGGAPVQSIFEGAVAPRTLDLALPPVEPGTTLEFVIETPDAVSPQQLGVNGDGRRLGVDVRTLSFE</sequence>
<keyword evidence="1" id="KW-1133">Transmembrane helix</keyword>
<feature type="transmembrane region" description="Helical" evidence="1">
    <location>
        <begin position="84"/>
        <end position="105"/>
    </location>
</feature>
<evidence type="ECO:0000313" key="3">
    <source>
        <dbReference type="Proteomes" id="UP001596050"/>
    </source>
</evidence>
<feature type="transmembrane region" description="Helical" evidence="1">
    <location>
        <begin position="112"/>
        <end position="133"/>
    </location>
</feature>
<reference evidence="3" key="1">
    <citation type="journal article" date="2019" name="Int. J. Syst. Evol. Microbiol.">
        <title>The Global Catalogue of Microorganisms (GCM) 10K type strain sequencing project: providing services to taxonomists for standard genome sequencing and annotation.</title>
        <authorList>
            <consortium name="The Broad Institute Genomics Platform"/>
            <consortium name="The Broad Institute Genome Sequencing Center for Infectious Disease"/>
            <person name="Wu L."/>
            <person name="Ma J."/>
        </authorList>
    </citation>
    <scope>NUCLEOTIDE SEQUENCE [LARGE SCALE GENOMIC DNA]</scope>
    <source>
        <strain evidence="3">KACC 12649</strain>
    </source>
</reference>
<feature type="transmembrane region" description="Helical" evidence="1">
    <location>
        <begin position="297"/>
        <end position="317"/>
    </location>
</feature>
<organism evidence="2 3">
    <name type="scientific">Massilia niabensis</name>
    <dbReference type="NCBI Taxonomy" id="544910"/>
    <lineage>
        <taxon>Bacteria</taxon>
        <taxon>Pseudomonadati</taxon>
        <taxon>Pseudomonadota</taxon>
        <taxon>Betaproteobacteria</taxon>
        <taxon>Burkholderiales</taxon>
        <taxon>Oxalobacteraceae</taxon>
        <taxon>Telluria group</taxon>
        <taxon>Massilia</taxon>
    </lineage>
</organism>
<feature type="transmembrane region" description="Helical" evidence="1">
    <location>
        <begin position="145"/>
        <end position="165"/>
    </location>
</feature>
<evidence type="ECO:0000313" key="2">
    <source>
        <dbReference type="EMBL" id="MFC5461337.1"/>
    </source>
</evidence>
<protein>
    <submittedName>
        <fullName evidence="2">Uncharacterized protein</fullName>
    </submittedName>
</protein>
<comment type="caution">
    <text evidence="2">The sequence shown here is derived from an EMBL/GenBank/DDBJ whole genome shotgun (WGS) entry which is preliminary data.</text>
</comment>
<dbReference type="Proteomes" id="UP001596050">
    <property type="component" value="Unassembled WGS sequence"/>
</dbReference>
<name>A0ABW0L8N0_9BURK</name>
<feature type="transmembrane region" description="Helical" evidence="1">
    <location>
        <begin position="361"/>
        <end position="385"/>
    </location>
</feature>
<proteinExistence type="predicted"/>
<feature type="transmembrane region" description="Helical" evidence="1">
    <location>
        <begin position="265"/>
        <end position="285"/>
    </location>
</feature>
<gene>
    <name evidence="2" type="ORF">ACFPN5_16120</name>
</gene>
<dbReference type="RefSeq" id="WP_379784777.1">
    <property type="nucleotide sequence ID" value="NZ_JBHSMU010000015.1"/>
</dbReference>
<feature type="transmembrane region" description="Helical" evidence="1">
    <location>
        <begin position="329"/>
        <end position="349"/>
    </location>
</feature>
<keyword evidence="1" id="KW-0472">Membrane</keyword>
<feature type="transmembrane region" description="Helical" evidence="1">
    <location>
        <begin position="224"/>
        <end position="245"/>
    </location>
</feature>
<accession>A0ABW0L8N0</accession>
<feature type="transmembrane region" description="Helical" evidence="1">
    <location>
        <begin position="172"/>
        <end position="190"/>
    </location>
</feature>
<keyword evidence="1" id="KW-0812">Transmembrane</keyword>
<keyword evidence="3" id="KW-1185">Reference proteome</keyword>
<dbReference type="EMBL" id="JBHSMU010000015">
    <property type="protein sequence ID" value="MFC5461337.1"/>
    <property type="molecule type" value="Genomic_DNA"/>
</dbReference>